<evidence type="ECO:0000313" key="7">
    <source>
        <dbReference type="WBParaSite" id="DME_0000481201-mRNA-1"/>
    </source>
</evidence>
<feature type="domain" description="DM13" evidence="3">
    <location>
        <begin position="9"/>
        <end position="118"/>
    </location>
</feature>
<dbReference type="WBParaSite" id="DME_0000481201-mRNA-1">
    <property type="protein sequence ID" value="DME_0000481201-mRNA-1"/>
    <property type="gene ID" value="DME_0000481201"/>
</dbReference>
<evidence type="ECO:0000259" key="3">
    <source>
        <dbReference type="PROSITE" id="PS51549"/>
    </source>
</evidence>
<protein>
    <submittedName>
        <fullName evidence="7">Protein Skeletor</fullName>
    </submittedName>
</protein>
<name>A0A0N4UC39_DRAME</name>
<dbReference type="SMART" id="SM00686">
    <property type="entry name" value="DM13"/>
    <property type="match status" value="2"/>
</dbReference>
<dbReference type="PROSITE" id="PS51549">
    <property type="entry name" value="DM13"/>
    <property type="match status" value="2"/>
</dbReference>
<evidence type="ECO:0000313" key="5">
    <source>
        <dbReference type="Proteomes" id="UP000038040"/>
    </source>
</evidence>
<dbReference type="Pfam" id="PF10517">
    <property type="entry name" value="DM13"/>
    <property type="match status" value="2"/>
</dbReference>
<keyword evidence="2" id="KW-0472">Membrane</keyword>
<dbReference type="OrthoDB" id="2448405at2759"/>
<evidence type="ECO:0000313" key="6">
    <source>
        <dbReference type="Proteomes" id="UP000274756"/>
    </source>
</evidence>
<keyword evidence="1" id="KW-0677">Repeat</keyword>
<dbReference type="AlphaFoldDB" id="A0A0N4UC39"/>
<feature type="transmembrane region" description="Helical" evidence="2">
    <location>
        <begin position="507"/>
        <end position="525"/>
    </location>
</feature>
<reference evidence="4 6" key="2">
    <citation type="submission" date="2018-11" db="EMBL/GenBank/DDBJ databases">
        <authorList>
            <consortium name="Pathogen Informatics"/>
        </authorList>
    </citation>
    <scope>NUCLEOTIDE SEQUENCE [LARGE SCALE GENOMIC DNA]</scope>
</reference>
<gene>
    <name evidence="4" type="ORF">DME_LOCUS8695</name>
</gene>
<dbReference type="EMBL" id="UYYG01001171">
    <property type="protein sequence ID" value="VDN58722.1"/>
    <property type="molecule type" value="Genomic_DNA"/>
</dbReference>
<dbReference type="Proteomes" id="UP000038040">
    <property type="component" value="Unplaced"/>
</dbReference>
<feature type="domain" description="DM13" evidence="3">
    <location>
        <begin position="126"/>
        <end position="243"/>
    </location>
</feature>
<dbReference type="InterPro" id="IPR019545">
    <property type="entry name" value="DM13_domain"/>
</dbReference>
<dbReference type="PANTHER" id="PTHR24036">
    <property type="entry name" value="SKELETOR-RELATED"/>
    <property type="match status" value="1"/>
</dbReference>
<evidence type="ECO:0000313" key="4">
    <source>
        <dbReference type="EMBL" id="VDN58722.1"/>
    </source>
</evidence>
<organism evidence="5 7">
    <name type="scientific">Dracunculus medinensis</name>
    <name type="common">Guinea worm</name>
    <dbReference type="NCBI Taxonomy" id="318479"/>
    <lineage>
        <taxon>Eukaryota</taxon>
        <taxon>Metazoa</taxon>
        <taxon>Ecdysozoa</taxon>
        <taxon>Nematoda</taxon>
        <taxon>Chromadorea</taxon>
        <taxon>Rhabditida</taxon>
        <taxon>Spirurina</taxon>
        <taxon>Dracunculoidea</taxon>
        <taxon>Dracunculidae</taxon>
        <taxon>Dracunculus</taxon>
    </lineage>
</organism>
<reference evidence="7" key="1">
    <citation type="submission" date="2017-02" db="UniProtKB">
        <authorList>
            <consortium name="WormBaseParasite"/>
        </authorList>
    </citation>
    <scope>IDENTIFICATION</scope>
</reference>
<evidence type="ECO:0000256" key="2">
    <source>
        <dbReference type="SAM" id="Phobius"/>
    </source>
</evidence>
<keyword evidence="6" id="KW-1185">Reference proteome</keyword>
<accession>A0A0N4UC39</accession>
<dbReference type="Proteomes" id="UP000274756">
    <property type="component" value="Unassembled WGS sequence"/>
</dbReference>
<evidence type="ECO:0000256" key="1">
    <source>
        <dbReference type="ARBA" id="ARBA00022737"/>
    </source>
</evidence>
<dbReference type="InterPro" id="IPR052126">
    <property type="entry name" value="Spindle_Org/Thrombomodulin"/>
</dbReference>
<keyword evidence="2" id="KW-1133">Transmembrane helix</keyword>
<proteinExistence type="predicted"/>
<sequence>MNIYDSEFGTYIGELTNPSNANVKGKVYVINETAIQIINFTYIYQNSDAYFWLDRSEIPTHSGIKVPTFEFGVAPLGNYENVKRVVLILPGLYKISAFKSLSIYSHKNEQNFGTIIIPENILEPKAQFLGNELKGSRYNVGSGPILVMNRRTIKIFGFTFDGDKAPDGYFFVGRGPNVAYDAGIKVPIRGRDTPEMITAMNERYRGGKDIILDLPEEYDINHIDWLSIYCYKFRVDFGHIPISNISQRIPPYVPSQNQFTEKIDGWPIISLLGTESRRNFSFQLGPPGGKKGYEFMARTHPGKYVWYVNGYMADIYLRRGVTYTFIIEGGDDKSDLDFYNPLYIADDPFGGYAKLSADEKEQIKITAGQNPNQTTGRLCLWSQKDENDDPDRYANFFEYRKTLNLKCSSTSQSALLQFTPTDKTPDILFYQKNKPVIENEMLVAFGEHLCPGQSYSSYNMGWKIHIVNELPTEIADFQEEPFQFEVWLQQQSLLGSPEESLSSSSRIFVNLFYLFLYFFVLISSYL</sequence>
<dbReference type="PANTHER" id="PTHR24036:SF5">
    <property type="entry name" value="THROMBOMODULIN"/>
    <property type="match status" value="1"/>
</dbReference>
<keyword evidence="2" id="KW-0812">Transmembrane</keyword>